<protein>
    <submittedName>
        <fullName evidence="1">Uncharacterized protein</fullName>
    </submittedName>
</protein>
<dbReference type="EMBL" id="ATCF01000005">
    <property type="protein sequence ID" value="EPE01108.1"/>
    <property type="molecule type" value="Genomic_DNA"/>
</dbReference>
<comment type="caution">
    <text evidence="1">The sequence shown here is derived from an EMBL/GenBank/DDBJ whole genome shotgun (WGS) entry which is preliminary data.</text>
</comment>
<keyword evidence="2" id="KW-1185">Reference proteome</keyword>
<proteinExistence type="predicted"/>
<reference evidence="1 2" key="1">
    <citation type="submission" date="2013-04" db="EMBL/GenBank/DDBJ databases">
        <title>The Genome Sequence of Sutterella wadsworthensis HGA0223.</title>
        <authorList>
            <consortium name="The Broad Institute Genomics Platform"/>
            <person name="Earl A."/>
            <person name="Ward D."/>
            <person name="Feldgarden M."/>
            <person name="Gevers D."/>
            <person name="Schmidt T.M."/>
            <person name="Dover J."/>
            <person name="Dai D."/>
            <person name="Walker B."/>
            <person name="Young S."/>
            <person name="Zeng Q."/>
            <person name="Gargeya S."/>
            <person name="Fitzgerald M."/>
            <person name="Haas B."/>
            <person name="Abouelleil A."/>
            <person name="Allen A.W."/>
            <person name="Alvarado L."/>
            <person name="Arachchi H.M."/>
            <person name="Berlin A.M."/>
            <person name="Chapman S.B."/>
            <person name="Gainer-Dewar J."/>
            <person name="Goldberg J."/>
            <person name="Griggs A."/>
            <person name="Gujja S."/>
            <person name="Hansen M."/>
            <person name="Howarth C."/>
            <person name="Imamovic A."/>
            <person name="Ireland A."/>
            <person name="Larimer J."/>
            <person name="McCowan C."/>
            <person name="Murphy C."/>
            <person name="Pearson M."/>
            <person name="Poon T.W."/>
            <person name="Priest M."/>
            <person name="Roberts A."/>
            <person name="Saif S."/>
            <person name="Shea T."/>
            <person name="Sisk P."/>
            <person name="Sykes S."/>
            <person name="Wortman J."/>
            <person name="Nusbaum C."/>
            <person name="Birren B."/>
        </authorList>
    </citation>
    <scope>NUCLEOTIDE SEQUENCE [LARGE SCALE GENOMIC DNA]</scope>
    <source>
        <strain evidence="1 2">HGA0223</strain>
    </source>
</reference>
<evidence type="ECO:0000313" key="2">
    <source>
        <dbReference type="Proteomes" id="UP000014400"/>
    </source>
</evidence>
<organism evidence="1 2">
    <name type="scientific">Sutterella wadsworthensis HGA0223</name>
    <dbReference type="NCBI Taxonomy" id="1203554"/>
    <lineage>
        <taxon>Bacteria</taxon>
        <taxon>Pseudomonadati</taxon>
        <taxon>Pseudomonadota</taxon>
        <taxon>Betaproteobacteria</taxon>
        <taxon>Burkholderiales</taxon>
        <taxon>Sutterellaceae</taxon>
        <taxon>Sutterella</taxon>
    </lineage>
</organism>
<dbReference type="Proteomes" id="UP000014400">
    <property type="component" value="Unassembled WGS sequence"/>
</dbReference>
<gene>
    <name evidence="1" type="ORF">HMPREF1476_00418</name>
</gene>
<dbReference type="AlphaFoldDB" id="S3C4B7"/>
<name>S3C4B7_9BURK</name>
<sequence>MCICFIRCGIKVTLFTIHMQTPKAYFIHAPLWCILGVIH</sequence>
<evidence type="ECO:0000313" key="1">
    <source>
        <dbReference type="EMBL" id="EPE01108.1"/>
    </source>
</evidence>
<accession>S3C4B7</accession>
<dbReference type="HOGENOM" id="CLU_3318111_0_0_4"/>